<gene>
    <name evidence="1" type="ORF">LEA_15201</name>
</gene>
<accession>K1T8T1</accession>
<organism evidence="1">
    <name type="scientific">human gut metagenome</name>
    <dbReference type="NCBI Taxonomy" id="408170"/>
    <lineage>
        <taxon>unclassified sequences</taxon>
        <taxon>metagenomes</taxon>
        <taxon>organismal metagenomes</taxon>
    </lineage>
</organism>
<proteinExistence type="predicted"/>
<sequence length="58" mass="6496">MGKLSKFDDVDVFASLSAILKQNTGFYQSDFDIDKSIITQAAASPQKEDKTLLWLCRP</sequence>
<evidence type="ECO:0000313" key="1">
    <source>
        <dbReference type="EMBL" id="EKC55721.1"/>
    </source>
</evidence>
<comment type="caution">
    <text evidence="1">The sequence shown here is derived from an EMBL/GenBank/DDBJ whole genome shotgun (WGS) entry which is preliminary data.</text>
</comment>
<protein>
    <submittedName>
        <fullName evidence="1">Uncharacterized protein</fullName>
    </submittedName>
</protein>
<dbReference type="AlphaFoldDB" id="K1T8T1"/>
<name>K1T8T1_9ZZZZ</name>
<dbReference type="EMBL" id="AJWY01010376">
    <property type="protein sequence ID" value="EKC55721.1"/>
    <property type="molecule type" value="Genomic_DNA"/>
</dbReference>
<feature type="non-terminal residue" evidence="1">
    <location>
        <position position="58"/>
    </location>
</feature>
<reference evidence="1" key="1">
    <citation type="journal article" date="2013" name="Environ. Microbiol.">
        <title>Microbiota from the distal guts of lean and obese adolescents exhibit partial functional redundancy besides clear differences in community structure.</title>
        <authorList>
            <person name="Ferrer M."/>
            <person name="Ruiz A."/>
            <person name="Lanza F."/>
            <person name="Haange S.B."/>
            <person name="Oberbach A."/>
            <person name="Till H."/>
            <person name="Bargiela R."/>
            <person name="Campoy C."/>
            <person name="Segura M.T."/>
            <person name="Richter M."/>
            <person name="von Bergen M."/>
            <person name="Seifert J."/>
            <person name="Suarez A."/>
        </authorList>
    </citation>
    <scope>NUCLEOTIDE SEQUENCE</scope>
</reference>